<gene>
    <name evidence="1" type="primary">ORF79702</name>
</gene>
<dbReference type="AlphaFoldDB" id="A0A0B6ZT44"/>
<sequence>MVWFAWLKKSLNLEMKLTATLSCPIASVQYLPLNPKPEVLDLLCNYLYCNNFTTEPDTMRHSTCTLLNIKLGQRKTNRHLYKLLSIKEVLMEPIHWLVKFSDRLICIYDQSSDHNLVDTGS</sequence>
<dbReference type="EMBL" id="HACG01024893">
    <property type="protein sequence ID" value="CEK71758.1"/>
    <property type="molecule type" value="Transcribed_RNA"/>
</dbReference>
<evidence type="ECO:0000313" key="1">
    <source>
        <dbReference type="EMBL" id="CEK71758.1"/>
    </source>
</evidence>
<accession>A0A0B6ZT44</accession>
<proteinExistence type="predicted"/>
<reference evidence="1" key="1">
    <citation type="submission" date="2014-12" db="EMBL/GenBank/DDBJ databases">
        <title>Insight into the proteome of Arion vulgaris.</title>
        <authorList>
            <person name="Aradska J."/>
            <person name="Bulat T."/>
            <person name="Smidak R."/>
            <person name="Sarate P."/>
            <person name="Gangsoo J."/>
            <person name="Sialana F."/>
            <person name="Bilban M."/>
            <person name="Lubec G."/>
        </authorList>
    </citation>
    <scope>NUCLEOTIDE SEQUENCE</scope>
    <source>
        <tissue evidence="1">Skin</tissue>
    </source>
</reference>
<name>A0A0B6ZT44_9EUPU</name>
<organism evidence="1">
    <name type="scientific">Arion vulgaris</name>
    <dbReference type="NCBI Taxonomy" id="1028688"/>
    <lineage>
        <taxon>Eukaryota</taxon>
        <taxon>Metazoa</taxon>
        <taxon>Spiralia</taxon>
        <taxon>Lophotrochozoa</taxon>
        <taxon>Mollusca</taxon>
        <taxon>Gastropoda</taxon>
        <taxon>Heterobranchia</taxon>
        <taxon>Euthyneura</taxon>
        <taxon>Panpulmonata</taxon>
        <taxon>Eupulmonata</taxon>
        <taxon>Stylommatophora</taxon>
        <taxon>Helicina</taxon>
        <taxon>Arionoidea</taxon>
        <taxon>Arionidae</taxon>
        <taxon>Arion</taxon>
    </lineage>
</organism>
<protein>
    <submittedName>
        <fullName evidence="1">Uncharacterized protein</fullName>
    </submittedName>
</protein>